<dbReference type="AlphaFoldDB" id="A0A2M6XDS7"/>
<evidence type="ECO:0000256" key="1">
    <source>
        <dbReference type="SAM" id="Phobius"/>
    </source>
</evidence>
<dbReference type="Proteomes" id="UP000228996">
    <property type="component" value="Unassembled WGS sequence"/>
</dbReference>
<reference evidence="3" key="1">
    <citation type="submission" date="2017-09" db="EMBL/GenBank/DDBJ databases">
        <title>Depth-based differentiation of microbial function through sediment-hosted aquifers and enrichment of novel symbionts in the deep terrestrial subsurface.</title>
        <authorList>
            <person name="Probst A.J."/>
            <person name="Ladd B."/>
            <person name="Jarett J.K."/>
            <person name="Geller-Mcgrath D.E."/>
            <person name="Sieber C.M.K."/>
            <person name="Emerson J.B."/>
            <person name="Anantharaman K."/>
            <person name="Thomas B.C."/>
            <person name="Malmstrom R."/>
            <person name="Stieglmeier M."/>
            <person name="Klingl A."/>
            <person name="Woyke T."/>
            <person name="Ryan C.M."/>
            <person name="Banfield J.F."/>
        </authorList>
    </citation>
    <scope>NUCLEOTIDE SEQUENCE [LARGE SCALE GENOMIC DNA]</scope>
</reference>
<keyword evidence="1" id="KW-1133">Transmembrane helix</keyword>
<feature type="transmembrane region" description="Helical" evidence="1">
    <location>
        <begin position="78"/>
        <end position="99"/>
    </location>
</feature>
<evidence type="ECO:0008006" key="4">
    <source>
        <dbReference type="Google" id="ProtNLM"/>
    </source>
</evidence>
<feature type="transmembrane region" description="Helical" evidence="1">
    <location>
        <begin position="322"/>
        <end position="348"/>
    </location>
</feature>
<name>A0A2M6XDS7_9BACT</name>
<feature type="transmembrane region" description="Helical" evidence="1">
    <location>
        <begin position="355"/>
        <end position="378"/>
    </location>
</feature>
<protein>
    <recommendedName>
        <fullName evidence="4">Glycosyltransferase RgtA/B/C/D-like domain-containing protein</fullName>
    </recommendedName>
</protein>
<proteinExistence type="predicted"/>
<gene>
    <name evidence="2" type="ORF">COT44_00875</name>
</gene>
<accession>A0A2M6XDS7</accession>
<feature type="transmembrane region" description="Helical" evidence="1">
    <location>
        <begin position="186"/>
        <end position="203"/>
    </location>
</feature>
<evidence type="ECO:0000313" key="2">
    <source>
        <dbReference type="EMBL" id="PIU03818.1"/>
    </source>
</evidence>
<feature type="transmembrane region" description="Helical" evidence="1">
    <location>
        <begin position="277"/>
        <end position="294"/>
    </location>
</feature>
<sequence>MGDNSVGFAKTKMINILELISISYGLIAGFITLWLFFLGINKFLFFVPTILLPVLTICLPAILILYKKRKIIIFPKINIILILVVGGIFLWSLSQTIIWPPSEWDALALYDYRAVRFFETKSLAQSVLTNYLPLVTYNYGYPFFTSLLHAFVYLLGGSNPQFIYSLIYLAFIICFYYCLARRTSKIISMLVTLVLATTPSFIYQSTVSYTNLFYSFYLGMGTIYLWEWIADRKNSYFAISAIFLGLSTFIRSQEPFWIMNLFFVFIYCLKVKEYKKIIVYGVIFFLIRQPWIIYRDSVYASVPNLFQDPYRFSIQIGKIFEVIPYVISNLASDWKIIFLLLIFILILGTKQLIKFWYITGLIFLDFLIVFLGTYYLSINFDWWNRIGGSAVRMSMFFTPLILYAVAVLFFPDKRNNA</sequence>
<feature type="transmembrane region" description="Helical" evidence="1">
    <location>
        <begin position="43"/>
        <end position="66"/>
    </location>
</feature>
<feature type="transmembrane region" description="Helical" evidence="1">
    <location>
        <begin position="209"/>
        <end position="227"/>
    </location>
</feature>
<evidence type="ECO:0000313" key="3">
    <source>
        <dbReference type="Proteomes" id="UP000228996"/>
    </source>
</evidence>
<feature type="transmembrane region" description="Helical" evidence="1">
    <location>
        <begin position="16"/>
        <end position="37"/>
    </location>
</feature>
<feature type="transmembrane region" description="Helical" evidence="1">
    <location>
        <begin position="162"/>
        <end position="179"/>
    </location>
</feature>
<organism evidence="2 3">
    <name type="scientific">Candidatus Shapirobacteria bacterium CG08_land_8_20_14_0_20_39_18</name>
    <dbReference type="NCBI Taxonomy" id="1974883"/>
    <lineage>
        <taxon>Bacteria</taxon>
        <taxon>Candidatus Shapironibacteriota</taxon>
    </lineage>
</organism>
<dbReference type="EMBL" id="PEYO01000005">
    <property type="protein sequence ID" value="PIU03818.1"/>
    <property type="molecule type" value="Genomic_DNA"/>
</dbReference>
<keyword evidence="1" id="KW-0472">Membrane</keyword>
<comment type="caution">
    <text evidence="2">The sequence shown here is derived from an EMBL/GenBank/DDBJ whole genome shotgun (WGS) entry which is preliminary data.</text>
</comment>
<feature type="transmembrane region" description="Helical" evidence="1">
    <location>
        <begin position="390"/>
        <end position="410"/>
    </location>
</feature>
<keyword evidence="1" id="KW-0812">Transmembrane</keyword>